<evidence type="ECO:0000256" key="1">
    <source>
        <dbReference type="SAM" id="MobiDB-lite"/>
    </source>
</evidence>
<keyword evidence="3" id="KW-1185">Reference proteome</keyword>
<dbReference type="EMBL" id="MG757156">
    <property type="protein sequence ID" value="AVD99744.1"/>
    <property type="molecule type" value="Genomic_DNA"/>
</dbReference>
<sequence>MSETGWRVACRPPRSPRKLAVSEGKPCPLWGPYRKPKRLVVEGNWKMPSSQVRPFGKAKKINPIEREKDNTSDLELAEMKARAKFAHIKQGDNLNPANNGKTTTAPHGGTT</sequence>
<proteinExistence type="predicted"/>
<feature type="region of interest" description="Disordered" evidence="1">
    <location>
        <begin position="87"/>
        <end position="111"/>
    </location>
</feature>
<accession>A0A2L1IX37</accession>
<dbReference type="Proteomes" id="UP000240246">
    <property type="component" value="Segment"/>
</dbReference>
<feature type="compositionally biased region" description="Polar residues" evidence="1">
    <location>
        <begin position="92"/>
        <end position="105"/>
    </location>
</feature>
<organism evidence="2 3">
    <name type="scientific">Mycobacterium phage Cuke</name>
    <dbReference type="NCBI Taxonomy" id="2079417"/>
    <lineage>
        <taxon>Viruses</taxon>
        <taxon>Duplodnaviria</taxon>
        <taxon>Heunggongvirae</taxon>
        <taxon>Uroviricota</taxon>
        <taxon>Caudoviricetes</taxon>
        <taxon>Cukevirus</taxon>
        <taxon>Cukevirus cuke</taxon>
    </lineage>
</organism>
<name>A0A2L1IX37_9CAUD</name>
<reference evidence="3" key="1">
    <citation type="submission" date="2018-01" db="EMBL/GenBank/DDBJ databases">
        <authorList>
            <person name="Gaut B.S."/>
            <person name="Morton B.R."/>
            <person name="Clegg M.T."/>
            <person name="Duvall M.R."/>
        </authorList>
    </citation>
    <scope>NUCLEOTIDE SEQUENCE [LARGE SCALE GENOMIC DNA]</scope>
</reference>
<gene>
    <name evidence="2" type="ORF">SEA_CUKE_128</name>
</gene>
<feature type="region of interest" description="Disordered" evidence="1">
    <location>
        <begin position="1"/>
        <end position="28"/>
    </location>
</feature>
<evidence type="ECO:0000313" key="2">
    <source>
        <dbReference type="EMBL" id="AVD99744.1"/>
    </source>
</evidence>
<evidence type="ECO:0000313" key="3">
    <source>
        <dbReference type="Proteomes" id="UP000240246"/>
    </source>
</evidence>
<protein>
    <submittedName>
        <fullName evidence="2">Uncharacterized protein</fullName>
    </submittedName>
</protein>